<dbReference type="OrthoDB" id="2297984at2"/>
<comment type="caution">
    <text evidence="1">The sequence shown here is derived from an EMBL/GenBank/DDBJ whole genome shotgun (WGS) entry which is preliminary data.</text>
</comment>
<reference evidence="1 2" key="1">
    <citation type="journal article" date="2015" name="Genome Announc.">
        <title>Expanding the biotechnology potential of lactobacilli through comparative genomics of 213 strains and associated genera.</title>
        <authorList>
            <person name="Sun Z."/>
            <person name="Harris H.M."/>
            <person name="McCann A."/>
            <person name="Guo C."/>
            <person name="Argimon S."/>
            <person name="Zhang W."/>
            <person name="Yang X."/>
            <person name="Jeffery I.B."/>
            <person name="Cooney J.C."/>
            <person name="Kagawa T.F."/>
            <person name="Liu W."/>
            <person name="Song Y."/>
            <person name="Salvetti E."/>
            <person name="Wrobel A."/>
            <person name="Rasinkangas P."/>
            <person name="Parkhill J."/>
            <person name="Rea M.C."/>
            <person name="O'Sullivan O."/>
            <person name="Ritari J."/>
            <person name="Douillard F.P."/>
            <person name="Paul Ross R."/>
            <person name="Yang R."/>
            <person name="Briner A.E."/>
            <person name="Felis G.E."/>
            <person name="de Vos W.M."/>
            <person name="Barrangou R."/>
            <person name="Klaenhammer T.R."/>
            <person name="Caufield P.W."/>
            <person name="Cui Y."/>
            <person name="Zhang H."/>
            <person name="O'Toole P.W."/>
        </authorList>
    </citation>
    <scope>NUCLEOTIDE SEQUENCE [LARGE SCALE GENOMIC DNA]</scope>
    <source>
        <strain evidence="1 2">DSM 19519</strain>
    </source>
</reference>
<dbReference type="PATRIC" id="fig|1423759.3.peg.802"/>
<gene>
    <name evidence="1" type="ORF">FC92_GL000761</name>
</gene>
<evidence type="ECO:0000313" key="1">
    <source>
        <dbReference type="EMBL" id="KRL06472.1"/>
    </source>
</evidence>
<organism evidence="1 2">
    <name type="scientific">Liquorilactobacillus hordei DSM 19519</name>
    <dbReference type="NCBI Taxonomy" id="1423759"/>
    <lineage>
        <taxon>Bacteria</taxon>
        <taxon>Bacillati</taxon>
        <taxon>Bacillota</taxon>
        <taxon>Bacilli</taxon>
        <taxon>Lactobacillales</taxon>
        <taxon>Lactobacillaceae</taxon>
        <taxon>Liquorilactobacillus</taxon>
    </lineage>
</organism>
<name>A0A0R1MRP6_9LACO</name>
<dbReference type="AlphaFoldDB" id="A0A0R1MRP6"/>
<accession>A0A0R1MRP6</accession>
<dbReference type="EMBL" id="AZDX01000021">
    <property type="protein sequence ID" value="KRL06472.1"/>
    <property type="molecule type" value="Genomic_DNA"/>
</dbReference>
<protein>
    <submittedName>
        <fullName evidence="1">Uncharacterized protein</fullName>
    </submittedName>
</protein>
<dbReference type="RefSeq" id="WP_057869765.1">
    <property type="nucleotide sequence ID" value="NZ_AZDX01000021.1"/>
</dbReference>
<keyword evidence="2" id="KW-1185">Reference proteome</keyword>
<evidence type="ECO:0000313" key="2">
    <source>
        <dbReference type="Proteomes" id="UP000051448"/>
    </source>
</evidence>
<sequence>MKTRNIRNEEHIFERYYSEYTIKLWHYLEFFDLLENCQDPENFKTVSSTLNIKFALVRYQKILSDISCSGLVTDNLKKKQKIEERVLYLEKIISVLKIFEKKISKNPDLCKQTKIKRTKILNIDKCYLYKV</sequence>
<dbReference type="Proteomes" id="UP000051448">
    <property type="component" value="Unassembled WGS sequence"/>
</dbReference>
<dbReference type="GeneID" id="98310452"/>
<dbReference type="STRING" id="1423759.FC92_GL000761"/>
<proteinExistence type="predicted"/>